<evidence type="ECO:0000256" key="11">
    <source>
        <dbReference type="ARBA" id="ARBA00029766"/>
    </source>
</evidence>
<dbReference type="CDD" id="cd00483">
    <property type="entry name" value="HPPK"/>
    <property type="match status" value="1"/>
</dbReference>
<evidence type="ECO:0000256" key="2">
    <source>
        <dbReference type="ARBA" id="ARBA00005810"/>
    </source>
</evidence>
<dbReference type="GO" id="GO:0005524">
    <property type="term" value="F:ATP binding"/>
    <property type="evidence" value="ECO:0007669"/>
    <property type="project" value="UniProtKB-KW"/>
</dbReference>
<evidence type="ECO:0000256" key="1">
    <source>
        <dbReference type="ARBA" id="ARBA00005051"/>
    </source>
</evidence>
<evidence type="ECO:0000256" key="12">
    <source>
        <dbReference type="ARBA" id="ARBA00033413"/>
    </source>
</evidence>
<protein>
    <recommendedName>
        <fullName evidence="4">2-amino-4-hydroxy-6-hydroxymethyldihydropteridine pyrophosphokinase</fullName>
        <ecNumber evidence="3">2.7.6.3</ecNumber>
    </recommendedName>
    <alternativeName>
        <fullName evidence="11">6-hydroxymethyl-7,8-dihydropterin pyrophosphokinase</fullName>
    </alternativeName>
    <alternativeName>
        <fullName evidence="12">7,8-dihydro-6-hydroxymethylpterin-pyrophosphokinase</fullName>
    </alternativeName>
</protein>
<evidence type="ECO:0000256" key="4">
    <source>
        <dbReference type="ARBA" id="ARBA00016218"/>
    </source>
</evidence>
<dbReference type="NCBIfam" id="TIGR01498">
    <property type="entry name" value="folK"/>
    <property type="match status" value="1"/>
</dbReference>
<keyword evidence="9" id="KW-0289">Folate biosynthesis</keyword>
<evidence type="ECO:0000256" key="9">
    <source>
        <dbReference type="ARBA" id="ARBA00022909"/>
    </source>
</evidence>
<dbReference type="PANTHER" id="PTHR43071">
    <property type="entry name" value="2-AMINO-4-HYDROXY-6-HYDROXYMETHYLDIHYDROPTERIDINE PYROPHOSPHOKINASE"/>
    <property type="match status" value="1"/>
</dbReference>
<comment type="similarity">
    <text evidence="2">Belongs to the HPPK family.</text>
</comment>
<gene>
    <name evidence="14" type="ORF">Ga0123462_1946</name>
</gene>
<dbReference type="PANTHER" id="PTHR43071:SF1">
    <property type="entry name" value="2-AMINO-4-HYDROXY-6-HYDROXYMETHYLDIHYDROPTERIDINE PYROPHOSPHOKINASE"/>
    <property type="match status" value="1"/>
</dbReference>
<keyword evidence="8" id="KW-0067">ATP-binding</keyword>
<evidence type="ECO:0000256" key="3">
    <source>
        <dbReference type="ARBA" id="ARBA00013253"/>
    </source>
</evidence>
<comment type="function">
    <text evidence="10">Catalyzes the transfer of pyrophosphate from adenosine triphosphate (ATP) to 6-hydroxymethyl-7,8-dihydropterin, an enzymatic step in folate biosynthesis pathway.</text>
</comment>
<evidence type="ECO:0000259" key="13">
    <source>
        <dbReference type="Pfam" id="PF01288"/>
    </source>
</evidence>
<dbReference type="GO" id="GO:0016301">
    <property type="term" value="F:kinase activity"/>
    <property type="evidence" value="ECO:0007669"/>
    <property type="project" value="UniProtKB-KW"/>
</dbReference>
<dbReference type="RefSeq" id="WP_100266095.1">
    <property type="nucleotide sequence ID" value="NZ_CP018800.1"/>
</dbReference>
<dbReference type="KEGG" id="mfn:Ga0123462_1946"/>
<reference evidence="14 15" key="1">
    <citation type="submission" date="2016-12" db="EMBL/GenBank/DDBJ databases">
        <title>Isolation and genomic insights into novel planktonic Zetaproteobacteria from stratified waters of the Chesapeake Bay.</title>
        <authorList>
            <person name="McAllister S.M."/>
            <person name="Kato S."/>
            <person name="Chan C.S."/>
            <person name="Chiu B.K."/>
            <person name="Field E.K."/>
        </authorList>
    </citation>
    <scope>NUCLEOTIDE SEQUENCE [LARGE SCALE GENOMIC DNA]</scope>
    <source>
        <strain evidence="14 15">CP-8</strain>
    </source>
</reference>
<keyword evidence="15" id="KW-1185">Reference proteome</keyword>
<proteinExistence type="inferred from homology"/>
<evidence type="ECO:0000256" key="10">
    <source>
        <dbReference type="ARBA" id="ARBA00029409"/>
    </source>
</evidence>
<keyword evidence="5 14" id="KW-0808">Transferase</keyword>
<evidence type="ECO:0000313" key="14">
    <source>
        <dbReference type="EMBL" id="ATX82783.1"/>
    </source>
</evidence>
<evidence type="ECO:0000256" key="8">
    <source>
        <dbReference type="ARBA" id="ARBA00022840"/>
    </source>
</evidence>
<dbReference type="GO" id="GO:0046654">
    <property type="term" value="P:tetrahydrofolate biosynthetic process"/>
    <property type="evidence" value="ECO:0007669"/>
    <property type="project" value="UniProtKB-UniPathway"/>
</dbReference>
<name>A0A2K8L6C0_9PROT</name>
<dbReference type="Proteomes" id="UP000231637">
    <property type="component" value="Chromosome"/>
</dbReference>
<dbReference type="SUPFAM" id="SSF55083">
    <property type="entry name" value="6-hydroxymethyl-7,8-dihydropterin pyrophosphokinase, HPPK"/>
    <property type="match status" value="1"/>
</dbReference>
<evidence type="ECO:0000256" key="5">
    <source>
        <dbReference type="ARBA" id="ARBA00022679"/>
    </source>
</evidence>
<evidence type="ECO:0000256" key="7">
    <source>
        <dbReference type="ARBA" id="ARBA00022777"/>
    </source>
</evidence>
<dbReference type="OrthoDB" id="9790168at2"/>
<dbReference type="Gene3D" id="3.30.70.560">
    <property type="entry name" value="7,8-Dihydro-6-hydroxymethylpterin-pyrophosphokinase HPPK"/>
    <property type="match status" value="1"/>
</dbReference>
<sequence length="140" mass="15352">MAEVLIGMGSNIEPEKHLLAAATALRIQFGSVAFSSVYRSAAVGMQGSDFLNACCRLQSEMPAGEIKLCLKGLEDAQGRDRSEGSWRPRTLDLDVLMYGGEVLDDELYRYAHAFVPAAELVEIDLPCDDEKTVTLVELRL</sequence>
<dbReference type="GO" id="GO:0046656">
    <property type="term" value="P:folic acid biosynthetic process"/>
    <property type="evidence" value="ECO:0007669"/>
    <property type="project" value="UniProtKB-KW"/>
</dbReference>
<dbReference type="GO" id="GO:0003848">
    <property type="term" value="F:2-amino-4-hydroxy-6-hydroxymethyldihydropteridine diphosphokinase activity"/>
    <property type="evidence" value="ECO:0007669"/>
    <property type="project" value="UniProtKB-EC"/>
</dbReference>
<keyword evidence="7 14" id="KW-0418">Kinase</keyword>
<dbReference type="EMBL" id="CP018800">
    <property type="protein sequence ID" value="ATX82783.1"/>
    <property type="molecule type" value="Genomic_DNA"/>
</dbReference>
<dbReference type="EC" id="2.7.6.3" evidence="3"/>
<dbReference type="InterPro" id="IPR035907">
    <property type="entry name" value="Hppk_sf"/>
</dbReference>
<comment type="pathway">
    <text evidence="1">Cofactor biosynthesis; tetrahydrofolate biosynthesis; 2-amino-4-hydroxy-6-hydroxymethyl-7,8-dihydropteridine diphosphate from 7,8-dihydroneopterin triphosphate: step 4/4.</text>
</comment>
<feature type="domain" description="7,8-dihydro-6-hydroxymethylpterin-pyrophosphokinase" evidence="13">
    <location>
        <begin position="6"/>
        <end position="120"/>
    </location>
</feature>
<evidence type="ECO:0000313" key="15">
    <source>
        <dbReference type="Proteomes" id="UP000231637"/>
    </source>
</evidence>
<dbReference type="Pfam" id="PF01288">
    <property type="entry name" value="HPPK"/>
    <property type="match status" value="1"/>
</dbReference>
<dbReference type="InterPro" id="IPR000550">
    <property type="entry name" value="Hppk"/>
</dbReference>
<organism evidence="14 15">
    <name type="scientific">Mariprofundus ferrinatatus</name>
    <dbReference type="NCBI Taxonomy" id="1921087"/>
    <lineage>
        <taxon>Bacteria</taxon>
        <taxon>Pseudomonadati</taxon>
        <taxon>Pseudomonadota</taxon>
        <taxon>Candidatius Mariprofundia</taxon>
        <taxon>Mariprofundales</taxon>
        <taxon>Mariprofundaceae</taxon>
        <taxon>Mariprofundus</taxon>
    </lineage>
</organism>
<dbReference type="AlphaFoldDB" id="A0A2K8L6C0"/>
<accession>A0A2K8L6C0</accession>
<evidence type="ECO:0000256" key="6">
    <source>
        <dbReference type="ARBA" id="ARBA00022741"/>
    </source>
</evidence>
<dbReference type="UniPathway" id="UPA00077">
    <property type="reaction ID" value="UER00155"/>
</dbReference>
<keyword evidence="6" id="KW-0547">Nucleotide-binding</keyword>